<name>A0AAV4QA63_CAEEX</name>
<dbReference type="EMBL" id="BPLR01005855">
    <property type="protein sequence ID" value="GIY05549.1"/>
    <property type="molecule type" value="Genomic_DNA"/>
</dbReference>
<dbReference type="Proteomes" id="UP001054945">
    <property type="component" value="Unassembled WGS sequence"/>
</dbReference>
<dbReference type="AlphaFoldDB" id="A0AAV4QA63"/>
<keyword evidence="2" id="KW-1185">Reference proteome</keyword>
<organism evidence="1 2">
    <name type="scientific">Caerostris extrusa</name>
    <name type="common">Bark spider</name>
    <name type="synonym">Caerostris bankana</name>
    <dbReference type="NCBI Taxonomy" id="172846"/>
    <lineage>
        <taxon>Eukaryota</taxon>
        <taxon>Metazoa</taxon>
        <taxon>Ecdysozoa</taxon>
        <taxon>Arthropoda</taxon>
        <taxon>Chelicerata</taxon>
        <taxon>Arachnida</taxon>
        <taxon>Araneae</taxon>
        <taxon>Araneomorphae</taxon>
        <taxon>Entelegynae</taxon>
        <taxon>Araneoidea</taxon>
        <taxon>Araneidae</taxon>
        <taxon>Caerostris</taxon>
    </lineage>
</organism>
<evidence type="ECO:0000313" key="1">
    <source>
        <dbReference type="EMBL" id="GIY05549.1"/>
    </source>
</evidence>
<protein>
    <submittedName>
        <fullName evidence="1">Uncharacterized protein</fullName>
    </submittedName>
</protein>
<sequence length="67" mass="7570">MPLLKEDDDDAICHRFVCDPSLAVINLVLSSIMRDCARCYGKIEGGKRNQESLRGMLDIARHQSSYN</sequence>
<comment type="caution">
    <text evidence="1">The sequence shown here is derived from an EMBL/GenBank/DDBJ whole genome shotgun (WGS) entry which is preliminary data.</text>
</comment>
<proteinExistence type="predicted"/>
<gene>
    <name evidence="1" type="ORF">CEXT_630891</name>
</gene>
<accession>A0AAV4QA63</accession>
<reference evidence="1 2" key="1">
    <citation type="submission" date="2021-06" db="EMBL/GenBank/DDBJ databases">
        <title>Caerostris extrusa draft genome.</title>
        <authorList>
            <person name="Kono N."/>
            <person name="Arakawa K."/>
        </authorList>
    </citation>
    <scope>NUCLEOTIDE SEQUENCE [LARGE SCALE GENOMIC DNA]</scope>
</reference>
<evidence type="ECO:0000313" key="2">
    <source>
        <dbReference type="Proteomes" id="UP001054945"/>
    </source>
</evidence>